<dbReference type="InterPro" id="IPR000504">
    <property type="entry name" value="RRM_dom"/>
</dbReference>
<dbReference type="CDD" id="cd12398">
    <property type="entry name" value="RRM_CSTF2_RNA15_like"/>
    <property type="match status" value="1"/>
</dbReference>
<evidence type="ECO:0000313" key="7">
    <source>
        <dbReference type="Proteomes" id="UP000324585"/>
    </source>
</evidence>
<dbReference type="Pfam" id="PF14304">
    <property type="entry name" value="CSTF_C"/>
    <property type="match status" value="1"/>
</dbReference>
<accession>A0A5J4Z720</accession>
<dbReference type="InterPro" id="IPR026896">
    <property type="entry name" value="CSTF_C"/>
</dbReference>
<feature type="region of interest" description="Disordered" evidence="4">
    <location>
        <begin position="275"/>
        <end position="299"/>
    </location>
</feature>
<comment type="subcellular location">
    <subcellularLocation>
        <location evidence="1">Nucleus</location>
    </subcellularLocation>
</comment>
<dbReference type="Pfam" id="PF14327">
    <property type="entry name" value="CSTF2_hinge"/>
    <property type="match status" value="1"/>
</dbReference>
<dbReference type="SMART" id="SM00360">
    <property type="entry name" value="RRM"/>
    <property type="match status" value="1"/>
</dbReference>
<dbReference type="PROSITE" id="PS50102">
    <property type="entry name" value="RRM"/>
    <property type="match status" value="1"/>
</dbReference>
<keyword evidence="3" id="KW-0694">RNA-binding</keyword>
<dbReference type="Gene3D" id="1.10.20.70">
    <property type="entry name" value="Transcription termination and cleavage factor, C-terminal domain"/>
    <property type="match status" value="1"/>
</dbReference>
<dbReference type="PANTHER" id="PTHR45735:SF2">
    <property type="entry name" value="CLEAVAGE STIMULATION FACTOR SUBUNIT 2"/>
    <property type="match status" value="1"/>
</dbReference>
<evidence type="ECO:0000256" key="4">
    <source>
        <dbReference type="SAM" id="MobiDB-lite"/>
    </source>
</evidence>
<dbReference type="AlphaFoldDB" id="A0A5J4Z720"/>
<keyword evidence="7" id="KW-1185">Reference proteome</keyword>
<dbReference type="OrthoDB" id="272703at2759"/>
<dbReference type="InterPro" id="IPR038192">
    <property type="entry name" value="CSTF_C_sf"/>
</dbReference>
<evidence type="ECO:0000313" key="6">
    <source>
        <dbReference type="EMBL" id="KAA8498613.1"/>
    </source>
</evidence>
<dbReference type="Gene3D" id="3.30.70.330">
    <property type="match status" value="1"/>
</dbReference>
<keyword evidence="2" id="KW-0539">Nucleus</keyword>
<reference evidence="7" key="1">
    <citation type="journal article" date="2019" name="Nat. Commun.">
        <title>Expansion of phycobilisome linker gene families in mesophilic red algae.</title>
        <authorList>
            <person name="Lee J."/>
            <person name="Kim D."/>
            <person name="Bhattacharya D."/>
            <person name="Yoon H.S."/>
        </authorList>
    </citation>
    <scope>NUCLEOTIDE SEQUENCE [LARGE SCALE GENOMIC DNA]</scope>
    <source>
        <strain evidence="7">CCMP 1328</strain>
    </source>
</reference>
<feature type="compositionally biased region" description="Low complexity" evidence="4">
    <location>
        <begin position="278"/>
        <end position="287"/>
    </location>
</feature>
<dbReference type="InterPro" id="IPR035979">
    <property type="entry name" value="RBD_domain_sf"/>
</dbReference>
<dbReference type="SUPFAM" id="SSF54928">
    <property type="entry name" value="RNA-binding domain, RBD"/>
    <property type="match status" value="1"/>
</dbReference>
<dbReference type="GO" id="GO:0003729">
    <property type="term" value="F:mRNA binding"/>
    <property type="evidence" value="ECO:0007669"/>
    <property type="project" value="TreeGrafter"/>
</dbReference>
<dbReference type="InterPro" id="IPR012677">
    <property type="entry name" value="Nucleotide-bd_a/b_plait_sf"/>
</dbReference>
<dbReference type="EMBL" id="VRMN01000001">
    <property type="protein sequence ID" value="KAA8498613.1"/>
    <property type="molecule type" value="Genomic_DNA"/>
</dbReference>
<evidence type="ECO:0000256" key="2">
    <source>
        <dbReference type="ARBA" id="ARBA00023242"/>
    </source>
</evidence>
<comment type="caution">
    <text evidence="6">The sequence shown here is derived from an EMBL/GenBank/DDBJ whole genome shotgun (WGS) entry which is preliminary data.</text>
</comment>
<dbReference type="GO" id="GO:0005847">
    <property type="term" value="C:mRNA cleavage and polyadenylation specificity factor complex"/>
    <property type="evidence" value="ECO:0007669"/>
    <property type="project" value="TreeGrafter"/>
</dbReference>
<gene>
    <name evidence="6" type="ORF">FVE85_6198</name>
</gene>
<evidence type="ECO:0000256" key="3">
    <source>
        <dbReference type="PROSITE-ProRule" id="PRU00176"/>
    </source>
</evidence>
<evidence type="ECO:0000256" key="1">
    <source>
        <dbReference type="ARBA" id="ARBA00004123"/>
    </source>
</evidence>
<name>A0A5J4Z720_PORPP</name>
<proteinExistence type="predicted"/>
<organism evidence="6 7">
    <name type="scientific">Porphyridium purpureum</name>
    <name type="common">Red alga</name>
    <name type="synonym">Porphyridium cruentum</name>
    <dbReference type="NCBI Taxonomy" id="35688"/>
    <lineage>
        <taxon>Eukaryota</taxon>
        <taxon>Rhodophyta</taxon>
        <taxon>Bangiophyceae</taxon>
        <taxon>Porphyridiales</taxon>
        <taxon>Porphyridiaceae</taxon>
        <taxon>Porphyridium</taxon>
    </lineage>
</organism>
<dbReference type="InterPro" id="IPR025742">
    <property type="entry name" value="CSTF2_hinge"/>
</dbReference>
<evidence type="ECO:0000259" key="5">
    <source>
        <dbReference type="PROSITE" id="PS50102"/>
    </source>
</evidence>
<sequence>MASVKGKQNSTVFVGNIPYGTTEEQLREVFGQVGNVVSFRILYDKETGKPKGFGFCEYEDTETAMSAIRNLNQVEVNGRPLRVDYTEGEKRDQGGASGGGGGAGAGAAVAADAPKIVLGGHGTPAFANGIAMRDMSLSAIFDVLLQLRDMLHQNPDGLRTLLQGNQALSHAVVMGMMMLGLMNTPAPAPVPTQMPLPPGLIMPQMMPGQQQAPSRAPVPPGMMPPGMGMPMPPGHVGPPPNQAQLIQQVMSMTPQQIDRLPPAQRGPILQMRAQIMAQQQQQQQQQQHAGGFRRPPGPY</sequence>
<dbReference type="OMA" id="CEYNDGA"/>
<protein>
    <submittedName>
        <fullName evidence="6">Cleavage stimulating factor 64</fullName>
    </submittedName>
</protein>
<dbReference type="GO" id="GO:0031124">
    <property type="term" value="P:mRNA 3'-end processing"/>
    <property type="evidence" value="ECO:0007669"/>
    <property type="project" value="InterPro"/>
</dbReference>
<dbReference type="Pfam" id="PF00076">
    <property type="entry name" value="RRM_1"/>
    <property type="match status" value="1"/>
</dbReference>
<dbReference type="Proteomes" id="UP000324585">
    <property type="component" value="Unassembled WGS sequence"/>
</dbReference>
<dbReference type="PANTHER" id="PTHR45735">
    <property type="entry name" value="CLEAVAGE STIMULATION FACTOR SUBUNIT 2"/>
    <property type="match status" value="1"/>
</dbReference>
<feature type="domain" description="RRM" evidence="5">
    <location>
        <begin position="10"/>
        <end position="88"/>
    </location>
</feature>